<proteinExistence type="predicted"/>
<dbReference type="Gramene" id="Solyc03g118525.1.1">
    <property type="protein sequence ID" value="Solyc03g118525.1.1"/>
    <property type="gene ID" value="Solyc03g118525.1"/>
</dbReference>
<dbReference type="Proteomes" id="UP000004994">
    <property type="component" value="Chromosome 3"/>
</dbReference>
<dbReference type="InParanoid" id="A0A3Q7FUH3"/>
<dbReference type="AlphaFoldDB" id="A0A3Q7FUH3"/>
<organism evidence="1">
    <name type="scientific">Solanum lycopersicum</name>
    <name type="common">Tomato</name>
    <name type="synonym">Lycopersicon esculentum</name>
    <dbReference type="NCBI Taxonomy" id="4081"/>
    <lineage>
        <taxon>Eukaryota</taxon>
        <taxon>Viridiplantae</taxon>
        <taxon>Streptophyta</taxon>
        <taxon>Embryophyta</taxon>
        <taxon>Tracheophyta</taxon>
        <taxon>Spermatophyta</taxon>
        <taxon>Magnoliopsida</taxon>
        <taxon>eudicotyledons</taxon>
        <taxon>Gunneridae</taxon>
        <taxon>Pentapetalae</taxon>
        <taxon>asterids</taxon>
        <taxon>lamiids</taxon>
        <taxon>Solanales</taxon>
        <taxon>Solanaceae</taxon>
        <taxon>Solanoideae</taxon>
        <taxon>Solaneae</taxon>
        <taxon>Solanum</taxon>
        <taxon>Solanum subgen. Lycopersicon</taxon>
    </lineage>
</organism>
<evidence type="ECO:0000313" key="2">
    <source>
        <dbReference type="Proteomes" id="UP000004994"/>
    </source>
</evidence>
<protein>
    <submittedName>
        <fullName evidence="1">Uncharacterized protein</fullName>
    </submittedName>
</protein>
<reference evidence="1" key="1">
    <citation type="journal article" date="2012" name="Nature">
        <title>The tomato genome sequence provides insights into fleshy fruit evolution.</title>
        <authorList>
            <consortium name="Tomato Genome Consortium"/>
        </authorList>
    </citation>
    <scope>NUCLEOTIDE SEQUENCE [LARGE SCALE GENOMIC DNA]</scope>
    <source>
        <strain evidence="1">cv. Heinz 1706</strain>
    </source>
</reference>
<name>A0A3Q7FUH3_SOLLC</name>
<reference evidence="1" key="2">
    <citation type="submission" date="2019-01" db="UniProtKB">
        <authorList>
            <consortium name="EnsemblPlants"/>
        </authorList>
    </citation>
    <scope>IDENTIFICATION</scope>
    <source>
        <strain evidence="1">cv. Heinz 1706</strain>
    </source>
</reference>
<keyword evidence="2" id="KW-1185">Reference proteome</keyword>
<dbReference type="EnsemblPlants" id="Solyc03g118525.1.1">
    <property type="protein sequence ID" value="Solyc03g118525.1.1"/>
    <property type="gene ID" value="Solyc03g118525.1"/>
</dbReference>
<accession>A0A3Q7FUH3</accession>
<evidence type="ECO:0000313" key="1">
    <source>
        <dbReference type="EnsemblPlants" id="Solyc03g118525.1.1"/>
    </source>
</evidence>
<sequence length="63" mass="6800">MDAHAGVVLSFILAVYTLQSSRDKLEKYALLPLSSCCLSVSTRFVRETVAETSIPGVVVAKVE</sequence>